<organism evidence="17 18">
    <name type="scientific">Glossina pallidipes</name>
    <name type="common">Tsetse fly</name>
    <dbReference type="NCBI Taxonomy" id="7398"/>
    <lineage>
        <taxon>Eukaryota</taxon>
        <taxon>Metazoa</taxon>
        <taxon>Ecdysozoa</taxon>
        <taxon>Arthropoda</taxon>
        <taxon>Hexapoda</taxon>
        <taxon>Insecta</taxon>
        <taxon>Pterygota</taxon>
        <taxon>Neoptera</taxon>
        <taxon>Endopterygota</taxon>
        <taxon>Diptera</taxon>
        <taxon>Brachycera</taxon>
        <taxon>Muscomorpha</taxon>
        <taxon>Hippoboscoidea</taxon>
        <taxon>Glossinidae</taxon>
        <taxon>Glossina</taxon>
    </lineage>
</organism>
<evidence type="ECO:0000256" key="11">
    <source>
        <dbReference type="ARBA" id="ARBA00050547"/>
    </source>
</evidence>
<dbReference type="STRING" id="7398.A0A1B0ACL7"/>
<dbReference type="FunFam" id="1.10.3730.10:FF:000001">
    <property type="entry name" value="Pyrroline-5-carboxylate reductase"/>
    <property type="match status" value="1"/>
</dbReference>
<comment type="similarity">
    <text evidence="3 14">Belongs to the pyrroline-5-carboxylate reductase family.</text>
</comment>
<dbReference type="HAMAP" id="MF_01925">
    <property type="entry name" value="P5C_reductase"/>
    <property type="match status" value="1"/>
</dbReference>
<dbReference type="EC" id="1.5.1.2" evidence="4 14"/>
<evidence type="ECO:0000256" key="4">
    <source>
        <dbReference type="ARBA" id="ARBA00012855"/>
    </source>
</evidence>
<reference evidence="18" key="1">
    <citation type="submission" date="2014-03" db="EMBL/GenBank/DDBJ databases">
        <authorList>
            <person name="Aksoy S."/>
            <person name="Warren W."/>
            <person name="Wilson R.K."/>
        </authorList>
    </citation>
    <scope>NUCLEOTIDE SEQUENCE [LARGE SCALE GENOMIC DNA]</scope>
    <source>
        <strain evidence="18">IAEA</strain>
    </source>
</reference>
<dbReference type="PIRSF" id="PIRSF000193">
    <property type="entry name" value="Pyrrol-5-carb_rd"/>
    <property type="match status" value="1"/>
</dbReference>
<dbReference type="SUPFAM" id="SSF48179">
    <property type="entry name" value="6-phosphogluconate dehydrogenase C-terminal domain-like"/>
    <property type="match status" value="1"/>
</dbReference>
<dbReference type="Pfam" id="PF03807">
    <property type="entry name" value="F420_oxidored"/>
    <property type="match status" value="1"/>
</dbReference>
<sequence>MLDEKIGFIGGGNMAFAIGSGLINRGIIKTDQVLVSGPTLEHLQRWRDLGVATTNDNNQVVDKMDTIFICVKPHILKPCAEELKRNHRPSSKDKDKVFVSVLAGVNLKDLEASFSFIDNLKMIRCMPNTPMQVSEGCTVYSSGSHVVEHDLEKVHIMLNSLGIAQHIPESMINAVSGLSGCGPAFVYTIIEALADGAVKNGVPRQMALQLAVQVVLGAAKTVMITGKHPAILRDEVCSPGGATIVGVHELEKGNLRATLMNAVELSSKRCADLGSDEGSMIQILNSATDVYNFIETLEQIFVMDNWKTSRRSKR</sequence>
<dbReference type="Proteomes" id="UP000092445">
    <property type="component" value="Unassembled WGS sequence"/>
</dbReference>
<dbReference type="PANTHER" id="PTHR11645:SF69">
    <property type="entry name" value="PYRROLINE-5-CARBOXYLATE REDUCTASE"/>
    <property type="match status" value="1"/>
</dbReference>
<dbReference type="InterPro" id="IPR008927">
    <property type="entry name" value="6-PGluconate_DH-like_C_sf"/>
</dbReference>
<protein>
    <recommendedName>
        <fullName evidence="5 14">Pyrroline-5-carboxylate reductase</fullName>
        <ecNumber evidence="4 14">1.5.1.2</ecNumber>
    </recommendedName>
</protein>
<name>A0A1B0ACL7_GLOPL</name>
<evidence type="ECO:0000313" key="18">
    <source>
        <dbReference type="Proteomes" id="UP000092445"/>
    </source>
</evidence>
<dbReference type="InterPro" id="IPR053790">
    <property type="entry name" value="P5CR-like_CS"/>
</dbReference>
<evidence type="ECO:0000256" key="6">
    <source>
        <dbReference type="ARBA" id="ARBA00022490"/>
    </source>
</evidence>
<reference evidence="17" key="2">
    <citation type="submission" date="2020-05" db="UniProtKB">
        <authorList>
            <consortium name="EnsemblMetazoa"/>
        </authorList>
    </citation>
    <scope>IDENTIFICATION</scope>
    <source>
        <strain evidence="17">IAEA</strain>
    </source>
</reference>
<comment type="catalytic activity">
    <reaction evidence="11">
        <text>L-proline + NAD(+) = (S)-1-pyrroline-5-carboxylate + NADH + 2 H(+)</text>
        <dbReference type="Rhea" id="RHEA:14105"/>
        <dbReference type="ChEBI" id="CHEBI:15378"/>
        <dbReference type="ChEBI" id="CHEBI:17388"/>
        <dbReference type="ChEBI" id="CHEBI:57540"/>
        <dbReference type="ChEBI" id="CHEBI:57945"/>
        <dbReference type="ChEBI" id="CHEBI:60039"/>
        <dbReference type="EC" id="1.5.1.2"/>
    </reaction>
</comment>
<dbReference type="InterPro" id="IPR000304">
    <property type="entry name" value="Pyrroline-COOH_reductase"/>
</dbReference>
<keyword evidence="7 14" id="KW-0028">Amino-acid biosynthesis</keyword>
<evidence type="ECO:0000256" key="1">
    <source>
        <dbReference type="ARBA" id="ARBA00004496"/>
    </source>
</evidence>
<dbReference type="SUPFAM" id="SSF51735">
    <property type="entry name" value="NAD(P)-binding Rossmann-fold domains"/>
    <property type="match status" value="1"/>
</dbReference>
<feature type="binding site" evidence="13">
    <location>
        <position position="57"/>
    </location>
    <ligand>
        <name>NADPH</name>
        <dbReference type="ChEBI" id="CHEBI:57783"/>
    </ligand>
</feature>
<dbReference type="VEuPathDB" id="VectorBase:GPAI041265"/>
<dbReference type="PANTHER" id="PTHR11645">
    <property type="entry name" value="PYRROLINE-5-CARBOXYLATE REDUCTASE"/>
    <property type="match status" value="1"/>
</dbReference>
<feature type="binding site" evidence="13">
    <location>
        <begin position="9"/>
        <end position="14"/>
    </location>
    <ligand>
        <name>NADP(+)</name>
        <dbReference type="ChEBI" id="CHEBI:58349"/>
    </ligand>
</feature>
<dbReference type="GO" id="GO:0005737">
    <property type="term" value="C:cytoplasm"/>
    <property type="evidence" value="ECO:0007669"/>
    <property type="project" value="UniProtKB-SubCell"/>
</dbReference>
<evidence type="ECO:0000256" key="14">
    <source>
        <dbReference type="RuleBase" id="RU003903"/>
    </source>
</evidence>
<evidence type="ECO:0000256" key="3">
    <source>
        <dbReference type="ARBA" id="ARBA00005525"/>
    </source>
</evidence>
<feature type="domain" description="Pyrroline-5-carboxylate reductase catalytic N-terminal" evidence="15">
    <location>
        <begin position="5"/>
        <end position="104"/>
    </location>
</feature>
<keyword evidence="9 13" id="KW-0521">NADP</keyword>
<keyword evidence="8 14" id="KW-0641">Proline biosynthesis</keyword>
<dbReference type="Gene3D" id="3.40.50.720">
    <property type="entry name" value="NAD(P)-binding Rossmann-like Domain"/>
    <property type="match status" value="1"/>
</dbReference>
<dbReference type="InterPro" id="IPR036291">
    <property type="entry name" value="NAD(P)-bd_dom_sf"/>
</dbReference>
<dbReference type="Pfam" id="PF14748">
    <property type="entry name" value="P5CR_dimer"/>
    <property type="match status" value="1"/>
</dbReference>
<evidence type="ECO:0000256" key="7">
    <source>
        <dbReference type="ARBA" id="ARBA00022605"/>
    </source>
</evidence>
<evidence type="ECO:0000256" key="13">
    <source>
        <dbReference type="PIRSR" id="PIRSR000193-1"/>
    </source>
</evidence>
<dbReference type="GO" id="GO:0055129">
    <property type="term" value="P:L-proline biosynthetic process"/>
    <property type="evidence" value="ECO:0007669"/>
    <property type="project" value="UniProtKB-UniPathway"/>
</dbReference>
<evidence type="ECO:0000256" key="5">
    <source>
        <dbReference type="ARBA" id="ARBA00021413"/>
    </source>
</evidence>
<keyword evidence="18" id="KW-1185">Reference proteome</keyword>
<evidence type="ECO:0000256" key="2">
    <source>
        <dbReference type="ARBA" id="ARBA00005205"/>
    </source>
</evidence>
<dbReference type="EnsemblMetazoa" id="GPAI041265-RA">
    <property type="protein sequence ID" value="GPAI041265-PA"/>
    <property type="gene ID" value="GPAI041265"/>
</dbReference>
<evidence type="ECO:0000256" key="8">
    <source>
        <dbReference type="ARBA" id="ARBA00022650"/>
    </source>
</evidence>
<dbReference type="InterPro" id="IPR029036">
    <property type="entry name" value="P5CR_dimer"/>
</dbReference>
<dbReference type="Gene3D" id="1.10.3730.10">
    <property type="entry name" value="ProC C-terminal domain-like"/>
    <property type="match status" value="1"/>
</dbReference>
<feature type="domain" description="Pyrroline-5-carboxylate reductase dimerisation" evidence="16">
    <location>
        <begin position="169"/>
        <end position="271"/>
    </location>
</feature>
<comment type="subcellular location">
    <subcellularLocation>
        <location evidence="1">Cytoplasm</location>
    </subcellularLocation>
</comment>
<accession>A0A1B0ACL7</accession>
<dbReference type="FunFam" id="3.40.50.720:FF:000190">
    <property type="entry name" value="Pyrroline-5-carboxylate reductase"/>
    <property type="match status" value="1"/>
</dbReference>
<dbReference type="UniPathway" id="UPA00098">
    <property type="reaction ID" value="UER00361"/>
</dbReference>
<proteinExistence type="inferred from homology"/>
<evidence type="ECO:0000256" key="10">
    <source>
        <dbReference type="ARBA" id="ARBA00023002"/>
    </source>
</evidence>
<evidence type="ECO:0000256" key="9">
    <source>
        <dbReference type="ARBA" id="ARBA00022857"/>
    </source>
</evidence>
<dbReference type="AlphaFoldDB" id="A0A1B0ACL7"/>
<dbReference type="NCBIfam" id="TIGR00112">
    <property type="entry name" value="proC"/>
    <property type="match status" value="1"/>
</dbReference>
<evidence type="ECO:0000256" key="12">
    <source>
        <dbReference type="ARBA" id="ARBA00052690"/>
    </source>
</evidence>
<comment type="pathway">
    <text evidence="2 14">Amino-acid biosynthesis; L-proline biosynthesis; L-proline from L-glutamate 5-semialdehyde: step 1/1.</text>
</comment>
<dbReference type="InterPro" id="IPR028939">
    <property type="entry name" value="P5C_Rdtase_cat_N"/>
</dbReference>
<evidence type="ECO:0000259" key="16">
    <source>
        <dbReference type="Pfam" id="PF14748"/>
    </source>
</evidence>
<dbReference type="GO" id="GO:0004735">
    <property type="term" value="F:pyrroline-5-carboxylate reductase activity"/>
    <property type="evidence" value="ECO:0007669"/>
    <property type="project" value="UniProtKB-EC"/>
</dbReference>
<dbReference type="PROSITE" id="PS00521">
    <property type="entry name" value="P5CR"/>
    <property type="match status" value="1"/>
</dbReference>
<comment type="catalytic activity">
    <reaction evidence="12 14">
        <text>L-proline + NADP(+) = (S)-1-pyrroline-5-carboxylate + NADPH + 2 H(+)</text>
        <dbReference type="Rhea" id="RHEA:14109"/>
        <dbReference type="ChEBI" id="CHEBI:15378"/>
        <dbReference type="ChEBI" id="CHEBI:17388"/>
        <dbReference type="ChEBI" id="CHEBI:57783"/>
        <dbReference type="ChEBI" id="CHEBI:58349"/>
        <dbReference type="ChEBI" id="CHEBI:60039"/>
        <dbReference type="EC" id="1.5.1.2"/>
    </reaction>
</comment>
<evidence type="ECO:0000313" key="17">
    <source>
        <dbReference type="EnsemblMetazoa" id="GPAI041265-PA"/>
    </source>
</evidence>
<keyword evidence="10 14" id="KW-0560">Oxidoreductase</keyword>
<evidence type="ECO:0000259" key="15">
    <source>
        <dbReference type="Pfam" id="PF03807"/>
    </source>
</evidence>
<keyword evidence="6" id="KW-0963">Cytoplasm</keyword>